<name>A0A918RIQ8_9ACTN</name>
<protein>
    <recommendedName>
        <fullName evidence="3">AMP-dependent synthetase/ligase domain-containing protein</fullName>
    </recommendedName>
</protein>
<comment type="caution">
    <text evidence="4">The sequence shown here is derived from an EMBL/GenBank/DDBJ whole genome shotgun (WGS) entry which is preliminary data.</text>
</comment>
<gene>
    <name evidence="4" type="ORF">GCM10010389_41310</name>
</gene>
<keyword evidence="5" id="KW-1185">Reference proteome</keyword>
<proteinExistence type="inferred from homology"/>
<evidence type="ECO:0000259" key="3">
    <source>
        <dbReference type="Pfam" id="PF00501"/>
    </source>
</evidence>
<evidence type="ECO:0000256" key="1">
    <source>
        <dbReference type="ARBA" id="ARBA00006432"/>
    </source>
</evidence>
<evidence type="ECO:0000313" key="5">
    <source>
        <dbReference type="Proteomes" id="UP000623010"/>
    </source>
</evidence>
<dbReference type="Pfam" id="PF00501">
    <property type="entry name" value="AMP-binding"/>
    <property type="match status" value="1"/>
</dbReference>
<comment type="similarity">
    <text evidence="1">Belongs to the ATP-dependent AMP-binding enzyme family.</text>
</comment>
<reference evidence="4" key="1">
    <citation type="journal article" date="2014" name="Int. J. Syst. Evol. Microbiol.">
        <title>Complete genome sequence of Corynebacterium casei LMG S-19264T (=DSM 44701T), isolated from a smear-ripened cheese.</title>
        <authorList>
            <consortium name="US DOE Joint Genome Institute (JGI-PGF)"/>
            <person name="Walter F."/>
            <person name="Albersmeier A."/>
            <person name="Kalinowski J."/>
            <person name="Ruckert C."/>
        </authorList>
    </citation>
    <scope>NUCLEOTIDE SEQUENCE</scope>
    <source>
        <strain evidence="4">JCM 5016</strain>
    </source>
</reference>
<dbReference type="SUPFAM" id="SSF56801">
    <property type="entry name" value="Acetyl-CoA synthetase-like"/>
    <property type="match status" value="1"/>
</dbReference>
<accession>A0A918RIQ8</accession>
<dbReference type="GO" id="GO:0016405">
    <property type="term" value="F:CoA-ligase activity"/>
    <property type="evidence" value="ECO:0007669"/>
    <property type="project" value="TreeGrafter"/>
</dbReference>
<dbReference type="EMBL" id="BMWH01000017">
    <property type="protein sequence ID" value="GGZ97814.1"/>
    <property type="molecule type" value="Genomic_DNA"/>
</dbReference>
<dbReference type="PANTHER" id="PTHR24096:SF149">
    <property type="entry name" value="AMP-BINDING DOMAIN-CONTAINING PROTEIN-RELATED"/>
    <property type="match status" value="1"/>
</dbReference>
<sequence length="343" mass="35737">MATFDLPEDPITPFDDEFAVELPVHDTVLGEAAPRGDSPAVVDGTTGRAVGYRELAGTTRRLAAGLAGAGVEQGDVVALLGTNLTAYPLVLHACSRAGAVVYVMDGRTTETALRAQLAESGARWLIASRALLPAALRVCRGLAPGIRPVEGVFTLEPADGRRCVLDLAATAAPEPAVDIDPAGDIAVVHPSAGSRRCVRLTHSDLAADLALLASDHPLDAGERVLAGVPFADREGLSFLALHALRSGAAVVVMPELMNIPDLLDAVRVHRVETVFVTQTVLYGLVAAAPDDPSELGVLRRVVVTGPELGAATEETCAALLGVRRIEYLGRREYAAALPGPPLL</sequence>
<dbReference type="InterPro" id="IPR042099">
    <property type="entry name" value="ANL_N_sf"/>
</dbReference>
<dbReference type="PANTHER" id="PTHR24096">
    <property type="entry name" value="LONG-CHAIN-FATTY-ACID--COA LIGASE"/>
    <property type="match status" value="1"/>
</dbReference>
<dbReference type="RefSeq" id="WP_190058924.1">
    <property type="nucleotide sequence ID" value="NZ_BMWH01000017.1"/>
</dbReference>
<feature type="domain" description="AMP-dependent synthetase/ligase" evidence="3">
    <location>
        <begin position="32"/>
        <end position="326"/>
    </location>
</feature>
<dbReference type="InterPro" id="IPR000873">
    <property type="entry name" value="AMP-dep_synth/lig_dom"/>
</dbReference>
<evidence type="ECO:0000313" key="4">
    <source>
        <dbReference type="EMBL" id="GGZ97814.1"/>
    </source>
</evidence>
<organism evidence="4 5">
    <name type="scientific">Streptomyces echinoruber</name>
    <dbReference type="NCBI Taxonomy" id="68898"/>
    <lineage>
        <taxon>Bacteria</taxon>
        <taxon>Bacillati</taxon>
        <taxon>Actinomycetota</taxon>
        <taxon>Actinomycetes</taxon>
        <taxon>Kitasatosporales</taxon>
        <taxon>Streptomycetaceae</taxon>
        <taxon>Streptomyces</taxon>
    </lineage>
</organism>
<keyword evidence="2" id="KW-0436">Ligase</keyword>
<evidence type="ECO:0000256" key="2">
    <source>
        <dbReference type="ARBA" id="ARBA00022598"/>
    </source>
</evidence>
<reference evidence="4" key="2">
    <citation type="submission" date="2020-09" db="EMBL/GenBank/DDBJ databases">
        <authorList>
            <person name="Sun Q."/>
            <person name="Ohkuma M."/>
        </authorList>
    </citation>
    <scope>NUCLEOTIDE SEQUENCE</scope>
    <source>
        <strain evidence="4">JCM 5016</strain>
    </source>
</reference>
<dbReference type="Proteomes" id="UP000623010">
    <property type="component" value="Unassembled WGS sequence"/>
</dbReference>
<dbReference type="Gene3D" id="3.40.50.12780">
    <property type="entry name" value="N-terminal domain of ligase-like"/>
    <property type="match status" value="1"/>
</dbReference>
<dbReference type="AlphaFoldDB" id="A0A918RIQ8"/>